<feature type="region of interest" description="Disordered" evidence="6">
    <location>
        <begin position="214"/>
        <end position="315"/>
    </location>
</feature>
<dbReference type="PANTHER" id="PTHR12276:SF45">
    <property type="entry name" value="CLATHRIN INTERACTOR 1"/>
    <property type="match status" value="1"/>
</dbReference>
<keyword evidence="5" id="KW-0446">Lipid-binding</keyword>
<evidence type="ECO:0000256" key="2">
    <source>
        <dbReference type="ARBA" id="ARBA00010130"/>
    </source>
</evidence>
<dbReference type="Gene3D" id="1.25.40.90">
    <property type="match status" value="1"/>
</dbReference>
<dbReference type="GO" id="GO:0005543">
    <property type="term" value="F:phospholipid binding"/>
    <property type="evidence" value="ECO:0007669"/>
    <property type="project" value="TreeGrafter"/>
</dbReference>
<feature type="compositionally biased region" description="Low complexity" evidence="6">
    <location>
        <begin position="226"/>
        <end position="239"/>
    </location>
</feature>
<dbReference type="AlphaFoldDB" id="A0A3P7NP83"/>
<dbReference type="SUPFAM" id="SSF48464">
    <property type="entry name" value="ENTH/VHS domain"/>
    <property type="match status" value="1"/>
</dbReference>
<comment type="similarity">
    <text evidence="2">Belongs to the epsin family.</text>
</comment>
<dbReference type="GO" id="GO:0006897">
    <property type="term" value="P:endocytosis"/>
    <property type="evidence" value="ECO:0007669"/>
    <property type="project" value="TreeGrafter"/>
</dbReference>
<dbReference type="PROSITE" id="PS50330">
    <property type="entry name" value="UIM"/>
    <property type="match status" value="1"/>
</dbReference>
<protein>
    <recommendedName>
        <fullName evidence="7">ENTH domain-containing protein</fullName>
    </recommendedName>
</protein>
<dbReference type="GO" id="GO:0030125">
    <property type="term" value="C:clathrin vesicle coat"/>
    <property type="evidence" value="ECO:0007669"/>
    <property type="project" value="TreeGrafter"/>
</dbReference>
<dbReference type="FunFam" id="1.25.40.90:FF:000006">
    <property type="entry name" value="Clathrin interactor 1"/>
    <property type="match status" value="1"/>
</dbReference>
<dbReference type="GO" id="GO:0005886">
    <property type="term" value="C:plasma membrane"/>
    <property type="evidence" value="ECO:0007669"/>
    <property type="project" value="TreeGrafter"/>
</dbReference>
<feature type="compositionally biased region" description="Low complexity" evidence="6">
    <location>
        <begin position="285"/>
        <end position="308"/>
    </location>
</feature>
<dbReference type="EMBL" id="UYRU01050564">
    <property type="protein sequence ID" value="VDN11049.1"/>
    <property type="molecule type" value="Genomic_DNA"/>
</dbReference>
<evidence type="ECO:0000256" key="5">
    <source>
        <dbReference type="ARBA" id="ARBA00023121"/>
    </source>
</evidence>
<evidence type="ECO:0000256" key="6">
    <source>
        <dbReference type="SAM" id="MobiDB-lite"/>
    </source>
</evidence>
<dbReference type="SMART" id="SM00273">
    <property type="entry name" value="ENTH"/>
    <property type="match status" value="1"/>
</dbReference>
<name>A0A3P7NP83_DIBLA</name>
<dbReference type="PROSITE" id="PS50942">
    <property type="entry name" value="ENTH"/>
    <property type="match status" value="1"/>
</dbReference>
<dbReference type="CDD" id="cd03571">
    <property type="entry name" value="ENTH"/>
    <property type="match status" value="1"/>
</dbReference>
<proteinExistence type="inferred from homology"/>
<dbReference type="InterPro" id="IPR008942">
    <property type="entry name" value="ENTH_VHS"/>
</dbReference>
<keyword evidence="3" id="KW-0963">Cytoplasm</keyword>
<reference evidence="8 9" key="1">
    <citation type="submission" date="2018-11" db="EMBL/GenBank/DDBJ databases">
        <authorList>
            <consortium name="Pathogen Informatics"/>
        </authorList>
    </citation>
    <scope>NUCLEOTIDE SEQUENCE [LARGE SCALE GENOMIC DNA]</scope>
</reference>
<sequence>MPIRRKIKNVVANYSAAELLVREATSNDPSLPDEYTLLKIADATKISYYYEETTRMIFKRLNDKSKNWRHIYKALLVIEVCLKNGSVAFVKECQHQAHQITTLTDFMFLGEDGTEASRLVREQAKRVSRLLADNELLHEERKVARSQRNQIRQDYAYSRPRSLSTCSFDQQLPGKDSNVHRSLSYARNDAEEEEQIKMAIRLSVAELDEKTRNALKQQTRSENHNTTSDVDTLLDLSDSPPMTERERRGFDDWLASRKWKTNQPSQGETKGMPPVPALTLKQRAEQQQLQQHLMQQQRAEKQQQQQQQNGTSTGDLDFLDFVELSFKPNFQYA</sequence>
<feature type="compositionally biased region" description="Basic and acidic residues" evidence="6">
    <location>
        <begin position="243"/>
        <end position="255"/>
    </location>
</feature>
<dbReference type="PANTHER" id="PTHR12276">
    <property type="entry name" value="EPSIN/ENT-RELATED"/>
    <property type="match status" value="1"/>
</dbReference>
<keyword evidence="4" id="KW-0597">Phosphoprotein</keyword>
<dbReference type="GO" id="GO:0005768">
    <property type="term" value="C:endosome"/>
    <property type="evidence" value="ECO:0007669"/>
    <property type="project" value="TreeGrafter"/>
</dbReference>
<organism evidence="8 9">
    <name type="scientific">Dibothriocephalus latus</name>
    <name type="common">Fish tapeworm</name>
    <name type="synonym">Diphyllobothrium latum</name>
    <dbReference type="NCBI Taxonomy" id="60516"/>
    <lineage>
        <taxon>Eukaryota</taxon>
        <taxon>Metazoa</taxon>
        <taxon>Spiralia</taxon>
        <taxon>Lophotrochozoa</taxon>
        <taxon>Platyhelminthes</taxon>
        <taxon>Cestoda</taxon>
        <taxon>Eucestoda</taxon>
        <taxon>Diphyllobothriidea</taxon>
        <taxon>Diphyllobothriidae</taxon>
        <taxon>Dibothriocephalus</taxon>
    </lineage>
</organism>
<keyword evidence="9" id="KW-1185">Reference proteome</keyword>
<dbReference type="Pfam" id="PF01417">
    <property type="entry name" value="ENTH"/>
    <property type="match status" value="1"/>
</dbReference>
<evidence type="ECO:0000256" key="1">
    <source>
        <dbReference type="ARBA" id="ARBA00004496"/>
    </source>
</evidence>
<evidence type="ECO:0000313" key="9">
    <source>
        <dbReference type="Proteomes" id="UP000281553"/>
    </source>
</evidence>
<gene>
    <name evidence="8" type="ORF">DILT_LOCUS6880</name>
</gene>
<dbReference type="OrthoDB" id="4033880at2759"/>
<dbReference type="InterPro" id="IPR003903">
    <property type="entry name" value="UIM_dom"/>
</dbReference>
<evidence type="ECO:0000256" key="3">
    <source>
        <dbReference type="ARBA" id="ARBA00022490"/>
    </source>
</evidence>
<evidence type="ECO:0000313" key="8">
    <source>
        <dbReference type="EMBL" id="VDN11049.1"/>
    </source>
</evidence>
<evidence type="ECO:0000259" key="7">
    <source>
        <dbReference type="PROSITE" id="PS50942"/>
    </source>
</evidence>
<dbReference type="Proteomes" id="UP000281553">
    <property type="component" value="Unassembled WGS sequence"/>
</dbReference>
<dbReference type="InterPro" id="IPR013809">
    <property type="entry name" value="ENTH"/>
</dbReference>
<dbReference type="GO" id="GO:0030276">
    <property type="term" value="F:clathrin binding"/>
    <property type="evidence" value="ECO:0007669"/>
    <property type="project" value="TreeGrafter"/>
</dbReference>
<comment type="subcellular location">
    <subcellularLocation>
        <location evidence="1">Cytoplasm</location>
    </subcellularLocation>
</comment>
<accession>A0A3P7NP83</accession>
<feature type="domain" description="ENTH" evidence="7">
    <location>
        <begin position="9"/>
        <end position="141"/>
    </location>
</feature>
<evidence type="ECO:0000256" key="4">
    <source>
        <dbReference type="ARBA" id="ARBA00022553"/>
    </source>
</evidence>